<dbReference type="Pfam" id="PF05938">
    <property type="entry name" value="Self-incomp_S1"/>
    <property type="match status" value="1"/>
</dbReference>
<dbReference type="PANTHER" id="PTHR31232:SF168">
    <property type="entry name" value="S-PROTEIN HOMOLOG 24-RELATED"/>
    <property type="match status" value="1"/>
</dbReference>
<dbReference type="PANTHER" id="PTHR31232">
    <property type="match status" value="1"/>
</dbReference>
<evidence type="ECO:0000256" key="6">
    <source>
        <dbReference type="RuleBase" id="RU367044"/>
    </source>
</evidence>
<proteinExistence type="inferred from homology"/>
<dbReference type="OrthoDB" id="1900999at2759"/>
<evidence type="ECO:0000256" key="2">
    <source>
        <dbReference type="ARBA" id="ARBA00005581"/>
    </source>
</evidence>
<protein>
    <recommendedName>
        <fullName evidence="6">S-protein homolog</fullName>
    </recommendedName>
</protein>
<evidence type="ECO:0000256" key="3">
    <source>
        <dbReference type="ARBA" id="ARBA00022471"/>
    </source>
</evidence>
<keyword evidence="8" id="KW-1185">Reference proteome</keyword>
<reference evidence="7" key="1">
    <citation type="submission" date="2020-03" db="EMBL/GenBank/DDBJ databases">
        <title>Castanea mollissima Vanexum genome sequencing.</title>
        <authorList>
            <person name="Staton M."/>
        </authorList>
    </citation>
    <scope>NUCLEOTIDE SEQUENCE</scope>
    <source>
        <tissue evidence="7">Leaf</tissue>
    </source>
</reference>
<dbReference type="InterPro" id="IPR010264">
    <property type="entry name" value="Self-incomp_S1"/>
</dbReference>
<feature type="chain" id="PRO_5035336767" description="S-protein homolog" evidence="6">
    <location>
        <begin position="26"/>
        <end position="145"/>
    </location>
</feature>
<dbReference type="GO" id="GO:0005576">
    <property type="term" value="C:extracellular region"/>
    <property type="evidence" value="ECO:0007669"/>
    <property type="project" value="UniProtKB-SubCell"/>
</dbReference>
<dbReference type="Proteomes" id="UP000737018">
    <property type="component" value="Unassembled WGS sequence"/>
</dbReference>
<evidence type="ECO:0000256" key="4">
    <source>
        <dbReference type="ARBA" id="ARBA00022525"/>
    </source>
</evidence>
<name>A0A8J4QIM4_9ROSI</name>
<dbReference type="EMBL" id="JRKL02004529">
    <property type="protein sequence ID" value="KAF3952372.1"/>
    <property type="molecule type" value="Genomic_DNA"/>
</dbReference>
<dbReference type="GO" id="GO:0060320">
    <property type="term" value="P:rejection of self pollen"/>
    <property type="evidence" value="ECO:0007669"/>
    <property type="project" value="UniProtKB-KW"/>
</dbReference>
<evidence type="ECO:0000313" key="8">
    <source>
        <dbReference type="Proteomes" id="UP000737018"/>
    </source>
</evidence>
<comment type="subcellular location">
    <subcellularLocation>
        <location evidence="1 6">Secreted</location>
    </subcellularLocation>
</comment>
<evidence type="ECO:0000256" key="1">
    <source>
        <dbReference type="ARBA" id="ARBA00004613"/>
    </source>
</evidence>
<keyword evidence="3 6" id="KW-0713">Self-incompatibility</keyword>
<evidence type="ECO:0000256" key="5">
    <source>
        <dbReference type="ARBA" id="ARBA00022729"/>
    </source>
</evidence>
<keyword evidence="4 6" id="KW-0964">Secreted</keyword>
<comment type="similarity">
    <text evidence="2 6">Belongs to the plant self-incompatibility (S1) protein family.</text>
</comment>
<evidence type="ECO:0000313" key="7">
    <source>
        <dbReference type="EMBL" id="KAF3952372.1"/>
    </source>
</evidence>
<dbReference type="AlphaFoldDB" id="A0A8J4QIM4"/>
<gene>
    <name evidence="7" type="ORF">CMV_022062</name>
</gene>
<comment type="caution">
    <text evidence="7">The sequence shown here is derived from an EMBL/GenBank/DDBJ whole genome shotgun (WGS) entry which is preliminary data.</text>
</comment>
<keyword evidence="5 6" id="KW-0732">Signal</keyword>
<sequence length="145" mass="17269">MKQRMMSHFHYFVFVLLLSFGLSSSFTWVPNPFRTQYVRIVNNLNNELLDCHCKSADNDLGLKTLQPKGEWEFSFRPNFQGTTLFYCYFFKGSFHAAFDIYAATYKWKWACGGDHCIWIVQEGGFYLHQIQKDENVKKHNWEKKI</sequence>
<organism evidence="7 8">
    <name type="scientific">Castanea mollissima</name>
    <name type="common">Chinese chestnut</name>
    <dbReference type="NCBI Taxonomy" id="60419"/>
    <lineage>
        <taxon>Eukaryota</taxon>
        <taxon>Viridiplantae</taxon>
        <taxon>Streptophyta</taxon>
        <taxon>Embryophyta</taxon>
        <taxon>Tracheophyta</taxon>
        <taxon>Spermatophyta</taxon>
        <taxon>Magnoliopsida</taxon>
        <taxon>eudicotyledons</taxon>
        <taxon>Gunneridae</taxon>
        <taxon>Pentapetalae</taxon>
        <taxon>rosids</taxon>
        <taxon>fabids</taxon>
        <taxon>Fagales</taxon>
        <taxon>Fagaceae</taxon>
        <taxon>Castanea</taxon>
    </lineage>
</organism>
<feature type="signal peptide" evidence="6">
    <location>
        <begin position="1"/>
        <end position="25"/>
    </location>
</feature>
<accession>A0A8J4QIM4</accession>